<dbReference type="AlphaFoldDB" id="A0A6C0C738"/>
<name>A0A6C0C738_9ZZZZ</name>
<evidence type="ECO:0000313" key="1">
    <source>
        <dbReference type="EMBL" id="QHT00368.1"/>
    </source>
</evidence>
<accession>A0A6C0C738</accession>
<sequence length="58" mass="6347">MLPGDLNASILDHSMLLARDYIAWRFGYVNIGPSNVTGKMLPGDLNTSILGRSMLLAR</sequence>
<protein>
    <submittedName>
        <fullName evidence="1">Uncharacterized protein</fullName>
    </submittedName>
</protein>
<proteinExistence type="predicted"/>
<reference evidence="1" key="1">
    <citation type="journal article" date="2020" name="Nature">
        <title>Giant virus diversity and host interactions through global metagenomics.</title>
        <authorList>
            <person name="Schulz F."/>
            <person name="Roux S."/>
            <person name="Paez-Espino D."/>
            <person name="Jungbluth S."/>
            <person name="Walsh D.A."/>
            <person name="Denef V.J."/>
            <person name="McMahon K.D."/>
            <person name="Konstantinidis K.T."/>
            <person name="Eloe-Fadrosh E.A."/>
            <person name="Kyrpides N.C."/>
            <person name="Woyke T."/>
        </authorList>
    </citation>
    <scope>NUCLEOTIDE SEQUENCE</scope>
    <source>
        <strain evidence="1">GVMAG-M-3300020192-26</strain>
    </source>
</reference>
<organism evidence="1">
    <name type="scientific">viral metagenome</name>
    <dbReference type="NCBI Taxonomy" id="1070528"/>
    <lineage>
        <taxon>unclassified sequences</taxon>
        <taxon>metagenomes</taxon>
        <taxon>organismal metagenomes</taxon>
    </lineage>
</organism>
<dbReference type="EMBL" id="MN739354">
    <property type="protein sequence ID" value="QHT00368.1"/>
    <property type="molecule type" value="Genomic_DNA"/>
</dbReference>